<dbReference type="Pfam" id="PF00884">
    <property type="entry name" value="Sulfatase"/>
    <property type="match status" value="1"/>
</dbReference>
<evidence type="ECO:0000313" key="7">
    <source>
        <dbReference type="EMBL" id="CAD8392363.1"/>
    </source>
</evidence>
<organism evidence="7">
    <name type="scientific">Rhodosorus marinus</name>
    <dbReference type="NCBI Taxonomy" id="101924"/>
    <lineage>
        <taxon>Eukaryota</taxon>
        <taxon>Rhodophyta</taxon>
        <taxon>Stylonematophyceae</taxon>
        <taxon>Stylonematales</taxon>
        <taxon>Stylonemataceae</taxon>
        <taxon>Rhodosorus</taxon>
    </lineage>
</organism>
<feature type="chain" id="PRO_5031393061" description="Sulfatase N-terminal domain-containing protein" evidence="5">
    <location>
        <begin position="26"/>
        <end position="541"/>
    </location>
</feature>
<dbReference type="GO" id="GO:0046872">
    <property type="term" value="F:metal ion binding"/>
    <property type="evidence" value="ECO:0007669"/>
    <property type="project" value="UniProtKB-KW"/>
</dbReference>
<dbReference type="AlphaFoldDB" id="A0A7S0BG49"/>
<evidence type="ECO:0000256" key="2">
    <source>
        <dbReference type="ARBA" id="ARBA00022723"/>
    </source>
</evidence>
<dbReference type="InterPro" id="IPR017850">
    <property type="entry name" value="Alkaline_phosphatase_core_sf"/>
</dbReference>
<accession>A0A7S0BG49</accession>
<sequence>MGGSWPLFVVSFVSVLLLGPDGVAAQDVKPNILFIYGDDISPREIRAYKAPTWTAPDSVHSKDPEFLAETPMLDKFARNGVYFTKAWAAPVCSPSRAMLLTGRFATITKWWYNRDHGSYVDAEGKKNPVVPLYVTSPMLLGHLAQRAGYKTLWAGKPGMKDADLREFGFDEGVFVPNPSVDPPSSYSSFRVGRVTKKNGTKVSINMDSGDEVMESSGNERSFFWKPHVQLMNFPGVKKDFTLWPHSKPSRRDYSTSTYGPDVEADLIKRFMVRSKQQKKPFFVFHNSKLGHKAFNFLNPKEENVWPPTPKLKWIAEERRYVRSKVTIKGSDGKYTAKGINNGGLHRHIEYLDYMIWQYVEQLKKVGTLRNTIFVFAGDNGSSDWGKQSGRKQRGPHVPFLMWAPGIKFTKKGRQEVLMHVVDMLPTFADMMGIPEALKEPKSYKTHGKSLWPYLTEKVEAHRRYLYSYIRGSQIIRGKLVMRDADKNWWKVDEEVDDYDSYPRIKNWGSLPQKYRKEREYLRRVLKDFDVYDTEHDYEGPV</sequence>
<dbReference type="SUPFAM" id="SSF53649">
    <property type="entry name" value="Alkaline phosphatase-like"/>
    <property type="match status" value="1"/>
</dbReference>
<proteinExistence type="inferred from homology"/>
<keyword evidence="2" id="KW-0479">Metal-binding</keyword>
<dbReference type="EMBL" id="HBEK01004261">
    <property type="protein sequence ID" value="CAD8392363.1"/>
    <property type="molecule type" value="Transcribed_RNA"/>
</dbReference>
<dbReference type="InterPro" id="IPR050738">
    <property type="entry name" value="Sulfatase"/>
</dbReference>
<dbReference type="PANTHER" id="PTHR42693">
    <property type="entry name" value="ARYLSULFATASE FAMILY MEMBER"/>
    <property type="match status" value="1"/>
</dbReference>
<evidence type="ECO:0000256" key="1">
    <source>
        <dbReference type="ARBA" id="ARBA00008779"/>
    </source>
</evidence>
<gene>
    <name evidence="7" type="ORF">RMAR0315_LOCUS2338</name>
</gene>
<keyword evidence="3" id="KW-0378">Hydrolase</keyword>
<evidence type="ECO:0000256" key="5">
    <source>
        <dbReference type="SAM" id="SignalP"/>
    </source>
</evidence>
<reference evidence="7" key="1">
    <citation type="submission" date="2021-01" db="EMBL/GenBank/DDBJ databases">
        <authorList>
            <person name="Corre E."/>
            <person name="Pelletier E."/>
            <person name="Niang G."/>
            <person name="Scheremetjew M."/>
            <person name="Finn R."/>
            <person name="Kale V."/>
            <person name="Holt S."/>
            <person name="Cochrane G."/>
            <person name="Meng A."/>
            <person name="Brown T."/>
            <person name="Cohen L."/>
        </authorList>
    </citation>
    <scope>NUCLEOTIDE SEQUENCE</scope>
    <source>
        <strain evidence="7">UTEX LB 2760</strain>
    </source>
</reference>
<keyword evidence="4" id="KW-0106">Calcium</keyword>
<name>A0A7S0BG49_9RHOD</name>
<dbReference type="PROSITE" id="PS00523">
    <property type="entry name" value="SULFATASE_1"/>
    <property type="match status" value="1"/>
</dbReference>
<keyword evidence="5" id="KW-0732">Signal</keyword>
<evidence type="ECO:0000256" key="4">
    <source>
        <dbReference type="ARBA" id="ARBA00022837"/>
    </source>
</evidence>
<feature type="domain" description="Sulfatase N-terminal" evidence="6">
    <location>
        <begin position="30"/>
        <end position="433"/>
    </location>
</feature>
<dbReference type="PANTHER" id="PTHR42693:SF53">
    <property type="entry name" value="ENDO-4-O-SULFATASE"/>
    <property type="match status" value="1"/>
</dbReference>
<evidence type="ECO:0000259" key="6">
    <source>
        <dbReference type="Pfam" id="PF00884"/>
    </source>
</evidence>
<dbReference type="GO" id="GO:0004065">
    <property type="term" value="F:arylsulfatase activity"/>
    <property type="evidence" value="ECO:0007669"/>
    <property type="project" value="TreeGrafter"/>
</dbReference>
<feature type="signal peptide" evidence="5">
    <location>
        <begin position="1"/>
        <end position="25"/>
    </location>
</feature>
<protein>
    <recommendedName>
        <fullName evidence="6">Sulfatase N-terminal domain-containing protein</fullName>
    </recommendedName>
</protein>
<dbReference type="Gene3D" id="3.40.720.10">
    <property type="entry name" value="Alkaline Phosphatase, subunit A"/>
    <property type="match status" value="1"/>
</dbReference>
<dbReference type="InterPro" id="IPR000917">
    <property type="entry name" value="Sulfatase_N"/>
</dbReference>
<comment type="similarity">
    <text evidence="1">Belongs to the sulfatase family.</text>
</comment>
<dbReference type="InterPro" id="IPR024607">
    <property type="entry name" value="Sulfatase_CS"/>
</dbReference>
<evidence type="ECO:0000256" key="3">
    <source>
        <dbReference type="ARBA" id="ARBA00022801"/>
    </source>
</evidence>